<feature type="domain" description="DSBA-like thioredoxin" evidence="3">
    <location>
        <begin position="4"/>
        <end position="197"/>
    </location>
</feature>
<comment type="caution">
    <text evidence="4">The sequence shown here is derived from an EMBL/GenBank/DDBJ whole genome shotgun (WGS) entry which is preliminary data.</text>
</comment>
<evidence type="ECO:0000256" key="1">
    <source>
        <dbReference type="PIRNR" id="PIRNR006386"/>
    </source>
</evidence>
<sequence>MQPQIDYYFDAQSPFVYLGHALLLEIAAKAGAVIHYRPVKLGPVFAASGAKPLAERAQSRRDYRLLELSRWSKKRGRPLNLQPQYFPVDSTLVNRCIVALQMGGEDASTFVDRVLTACWNEEQNLADPELIRDRLVSCGFDADRVLEQANSQAVEEQYQRDTDQAVALGMLGAPAYFVDGEQFWGQDRLELLEDKLAELA</sequence>
<dbReference type="Gene3D" id="3.40.30.10">
    <property type="entry name" value="Glutaredoxin"/>
    <property type="match status" value="1"/>
</dbReference>
<dbReference type="CDD" id="cd03022">
    <property type="entry name" value="DsbA_HCCA_Iso"/>
    <property type="match status" value="1"/>
</dbReference>
<name>A0A917ZP44_9GAMM</name>
<dbReference type="PIRSF" id="PIRSF006386">
    <property type="entry name" value="HCCAis_GSTk"/>
    <property type="match status" value="1"/>
</dbReference>
<dbReference type="Proteomes" id="UP000599578">
    <property type="component" value="Unassembled WGS sequence"/>
</dbReference>
<keyword evidence="1 4" id="KW-0413">Isomerase</keyword>
<accession>A0A917ZP44</accession>
<comment type="catalytic activity">
    <reaction evidence="1">
        <text>2-hydroxychromene-2-carboxylate = (3E)-4-(2-hydroxyphenyl)-2-oxobut-3-enoate</text>
        <dbReference type="Rhea" id="RHEA:27401"/>
        <dbReference type="ChEBI" id="CHEBI:59350"/>
        <dbReference type="ChEBI" id="CHEBI:59353"/>
        <dbReference type="EC" id="5.99.1.4"/>
    </reaction>
</comment>
<dbReference type="EMBL" id="BMLT01000017">
    <property type="protein sequence ID" value="GGO88487.1"/>
    <property type="molecule type" value="Genomic_DNA"/>
</dbReference>
<organism evidence="4 5">
    <name type="scientific">Marinobacterium nitratireducens</name>
    <dbReference type="NCBI Taxonomy" id="518897"/>
    <lineage>
        <taxon>Bacteria</taxon>
        <taxon>Pseudomonadati</taxon>
        <taxon>Pseudomonadota</taxon>
        <taxon>Gammaproteobacteria</taxon>
        <taxon>Oceanospirillales</taxon>
        <taxon>Oceanospirillaceae</taxon>
        <taxon>Marinobacterium</taxon>
    </lineage>
</organism>
<proteinExistence type="inferred from homology"/>
<reference evidence="4 5" key="1">
    <citation type="journal article" date="2014" name="Int. J. Syst. Evol. Microbiol.">
        <title>Complete genome sequence of Corynebacterium casei LMG S-19264T (=DSM 44701T), isolated from a smear-ripened cheese.</title>
        <authorList>
            <consortium name="US DOE Joint Genome Institute (JGI-PGF)"/>
            <person name="Walter F."/>
            <person name="Albersmeier A."/>
            <person name="Kalinowski J."/>
            <person name="Ruckert C."/>
        </authorList>
    </citation>
    <scope>NUCLEOTIDE SEQUENCE [LARGE SCALE GENOMIC DNA]</scope>
    <source>
        <strain evidence="4 5">CGMCC 1.7286</strain>
    </source>
</reference>
<evidence type="ECO:0000259" key="3">
    <source>
        <dbReference type="Pfam" id="PF01323"/>
    </source>
</evidence>
<dbReference type="PANTHER" id="PTHR42943:SF2">
    <property type="entry name" value="GLUTATHIONE S-TRANSFERASE KAPPA 1"/>
    <property type="match status" value="1"/>
</dbReference>
<dbReference type="AlphaFoldDB" id="A0A917ZP44"/>
<dbReference type="InterPro" id="IPR044087">
    <property type="entry name" value="NahD-like"/>
</dbReference>
<dbReference type="GO" id="GO:0004602">
    <property type="term" value="F:glutathione peroxidase activity"/>
    <property type="evidence" value="ECO:0007669"/>
    <property type="project" value="TreeGrafter"/>
</dbReference>
<dbReference type="Pfam" id="PF01323">
    <property type="entry name" value="DSBA"/>
    <property type="match status" value="1"/>
</dbReference>
<dbReference type="EC" id="5.99.1.4" evidence="1"/>
<dbReference type="GO" id="GO:0018845">
    <property type="term" value="F:2-hydroxychromene-2-carboxylate isomerase activity"/>
    <property type="evidence" value="ECO:0007669"/>
    <property type="project" value="UniProtKB-UniRule"/>
</dbReference>
<dbReference type="SUPFAM" id="SSF52833">
    <property type="entry name" value="Thioredoxin-like"/>
    <property type="match status" value="1"/>
</dbReference>
<dbReference type="GO" id="GO:1901170">
    <property type="term" value="P:naphthalene catabolic process"/>
    <property type="evidence" value="ECO:0007669"/>
    <property type="project" value="InterPro"/>
</dbReference>
<keyword evidence="5" id="KW-1185">Reference proteome</keyword>
<dbReference type="InterPro" id="IPR036249">
    <property type="entry name" value="Thioredoxin-like_sf"/>
</dbReference>
<dbReference type="GO" id="GO:0004364">
    <property type="term" value="F:glutathione transferase activity"/>
    <property type="evidence" value="ECO:0007669"/>
    <property type="project" value="TreeGrafter"/>
</dbReference>
<evidence type="ECO:0000313" key="4">
    <source>
        <dbReference type="EMBL" id="GGO88487.1"/>
    </source>
</evidence>
<dbReference type="PANTHER" id="PTHR42943">
    <property type="entry name" value="GLUTATHIONE S-TRANSFERASE KAPPA"/>
    <property type="match status" value="1"/>
</dbReference>
<protein>
    <recommendedName>
        <fullName evidence="1">2-hydroxychromene-2-carboxylate isomerase</fullName>
        <ecNumber evidence="1">5.99.1.4</ecNumber>
    </recommendedName>
</protein>
<evidence type="ECO:0000256" key="2">
    <source>
        <dbReference type="PIRSR" id="PIRSR006386-1"/>
    </source>
</evidence>
<dbReference type="InterPro" id="IPR051924">
    <property type="entry name" value="GST_Kappa/NadH"/>
</dbReference>
<dbReference type="InterPro" id="IPR014440">
    <property type="entry name" value="HCCAis_GSTk"/>
</dbReference>
<evidence type="ECO:0000313" key="5">
    <source>
        <dbReference type="Proteomes" id="UP000599578"/>
    </source>
</evidence>
<dbReference type="InterPro" id="IPR001853">
    <property type="entry name" value="DSBA-like_thioredoxin_dom"/>
</dbReference>
<feature type="active site" description="Nucleophile" evidence="2">
    <location>
        <position position="13"/>
    </location>
</feature>
<dbReference type="GO" id="GO:0006749">
    <property type="term" value="P:glutathione metabolic process"/>
    <property type="evidence" value="ECO:0007669"/>
    <property type="project" value="TreeGrafter"/>
</dbReference>
<gene>
    <name evidence="4" type="ORF">GCM10011348_44060</name>
</gene>
<comment type="similarity">
    <text evidence="1">Belongs to the GST superfamily. NadH family.</text>
</comment>
<dbReference type="RefSeq" id="WP_188862803.1">
    <property type="nucleotide sequence ID" value="NZ_BMLT01000017.1"/>
</dbReference>